<proteinExistence type="predicted"/>
<evidence type="ECO:0000313" key="2">
    <source>
        <dbReference type="Proteomes" id="UP000636709"/>
    </source>
</evidence>
<dbReference type="PANTHER" id="PTHR33377">
    <property type="entry name" value="OS10G0134700 PROTEIN-RELATED"/>
    <property type="match status" value="1"/>
</dbReference>
<comment type="caution">
    <text evidence="1">The sequence shown here is derived from an EMBL/GenBank/DDBJ whole genome shotgun (WGS) entry which is preliminary data.</text>
</comment>
<dbReference type="PANTHER" id="PTHR33377:SF62">
    <property type="entry name" value="OS10G0133166 PROTEIN"/>
    <property type="match status" value="1"/>
</dbReference>
<gene>
    <name evidence="1" type="ORF">HU200_041062</name>
</gene>
<evidence type="ECO:0000313" key="1">
    <source>
        <dbReference type="EMBL" id="KAF8690687.1"/>
    </source>
</evidence>
<organism evidence="1 2">
    <name type="scientific">Digitaria exilis</name>
    <dbReference type="NCBI Taxonomy" id="1010633"/>
    <lineage>
        <taxon>Eukaryota</taxon>
        <taxon>Viridiplantae</taxon>
        <taxon>Streptophyta</taxon>
        <taxon>Embryophyta</taxon>
        <taxon>Tracheophyta</taxon>
        <taxon>Spermatophyta</taxon>
        <taxon>Magnoliopsida</taxon>
        <taxon>Liliopsida</taxon>
        <taxon>Poales</taxon>
        <taxon>Poaceae</taxon>
        <taxon>PACMAD clade</taxon>
        <taxon>Panicoideae</taxon>
        <taxon>Panicodae</taxon>
        <taxon>Paniceae</taxon>
        <taxon>Anthephorinae</taxon>
        <taxon>Digitaria</taxon>
    </lineage>
</organism>
<protein>
    <submittedName>
        <fullName evidence="1">Uncharacterized protein</fullName>
    </submittedName>
</protein>
<sequence>MPEGSPGAVNLDVLPVFGPEKSGKSTLIEHVCNDERVRNAFSQILLLSEENLHGSLASLRDVGTIKHQNHAPDKERVLVIVEIHGDIASKRCAENGTKIIISSRSDKIARFGTTRALKVEFLRQEAWKSSIPPYYSYIFSCEIYKAPELDVQKKHKACSGAVILAAAELLAKQKLQGSQSKE</sequence>
<dbReference type="SUPFAM" id="SSF52540">
    <property type="entry name" value="P-loop containing nucleoside triphosphate hydrolases"/>
    <property type="match status" value="1"/>
</dbReference>
<dbReference type="AlphaFoldDB" id="A0A835BDG8"/>
<accession>A0A835BDG8</accession>
<dbReference type="Proteomes" id="UP000636709">
    <property type="component" value="Unassembled WGS sequence"/>
</dbReference>
<keyword evidence="2" id="KW-1185">Reference proteome</keyword>
<dbReference type="EMBL" id="JACEFO010001972">
    <property type="protein sequence ID" value="KAF8690687.1"/>
    <property type="molecule type" value="Genomic_DNA"/>
</dbReference>
<dbReference type="InterPro" id="IPR027417">
    <property type="entry name" value="P-loop_NTPase"/>
</dbReference>
<dbReference type="OrthoDB" id="638757at2759"/>
<name>A0A835BDG8_9POAL</name>
<reference evidence="1" key="1">
    <citation type="submission" date="2020-07" db="EMBL/GenBank/DDBJ databases">
        <title>Genome sequence and genetic diversity analysis of an under-domesticated orphan crop, white fonio (Digitaria exilis).</title>
        <authorList>
            <person name="Bennetzen J.L."/>
            <person name="Chen S."/>
            <person name="Ma X."/>
            <person name="Wang X."/>
            <person name="Yssel A.E.J."/>
            <person name="Chaluvadi S.R."/>
            <person name="Johnson M."/>
            <person name="Gangashetty P."/>
            <person name="Hamidou F."/>
            <person name="Sanogo M.D."/>
            <person name="Zwaenepoel A."/>
            <person name="Wallace J."/>
            <person name="Van De Peer Y."/>
            <person name="Van Deynze A."/>
        </authorList>
    </citation>
    <scope>NUCLEOTIDE SEQUENCE</scope>
    <source>
        <tissue evidence="1">Leaves</tissue>
    </source>
</reference>